<dbReference type="SMART" id="SM00487">
    <property type="entry name" value="DEXDc"/>
    <property type="match status" value="1"/>
</dbReference>
<dbReference type="GO" id="GO:0004386">
    <property type="term" value="F:helicase activity"/>
    <property type="evidence" value="ECO:0007669"/>
    <property type="project" value="UniProtKB-KW"/>
</dbReference>
<dbReference type="PANTHER" id="PTHR14025">
    <property type="entry name" value="FANCONI ANEMIA GROUP M FANCM FAMILY MEMBER"/>
    <property type="match status" value="1"/>
</dbReference>
<evidence type="ECO:0000256" key="1">
    <source>
        <dbReference type="ARBA" id="ARBA00022741"/>
    </source>
</evidence>
<dbReference type="Pfam" id="PF03275">
    <property type="entry name" value="GLF"/>
    <property type="match status" value="1"/>
</dbReference>
<evidence type="ECO:0000313" key="6">
    <source>
        <dbReference type="EMBL" id="KKN03362.1"/>
    </source>
</evidence>
<dbReference type="PROSITE" id="PS51192">
    <property type="entry name" value="HELICASE_ATP_BIND_1"/>
    <property type="match status" value="1"/>
</dbReference>
<name>A0A0F9MVE8_9ZZZZ</name>
<keyword evidence="3" id="KW-0347">Helicase</keyword>
<keyword evidence="1" id="KW-0547">Nucleotide-binding</keyword>
<dbReference type="InterPro" id="IPR015899">
    <property type="entry name" value="UDP-GalPyranose_mutase_C"/>
</dbReference>
<dbReference type="PANTHER" id="PTHR14025:SF20">
    <property type="entry name" value="FANCONI ANEMIA GROUP M PROTEIN"/>
    <property type="match status" value="1"/>
</dbReference>
<dbReference type="Pfam" id="PF21210">
    <property type="entry name" value="RNA_helicase_helical"/>
    <property type="match status" value="1"/>
</dbReference>
<keyword evidence="4" id="KW-0067">ATP-binding</keyword>
<proteinExistence type="predicted"/>
<comment type="caution">
    <text evidence="6">The sequence shown here is derived from an EMBL/GenBank/DDBJ whole genome shotgun (WGS) entry which is preliminary data.</text>
</comment>
<dbReference type="InterPro" id="IPR041755">
    <property type="entry name" value="Hef_ID"/>
</dbReference>
<organism evidence="6">
    <name type="scientific">marine sediment metagenome</name>
    <dbReference type="NCBI Taxonomy" id="412755"/>
    <lineage>
        <taxon>unclassified sequences</taxon>
        <taxon>metagenomes</taxon>
        <taxon>ecological metagenomes</taxon>
    </lineage>
</organism>
<evidence type="ECO:0000259" key="5">
    <source>
        <dbReference type="PROSITE" id="PS51192"/>
    </source>
</evidence>
<dbReference type="Gene3D" id="3.40.50.300">
    <property type="entry name" value="P-loop containing nucleotide triphosphate hydrolases"/>
    <property type="match status" value="2"/>
</dbReference>
<dbReference type="Pfam" id="PF13450">
    <property type="entry name" value="NAD_binding_8"/>
    <property type="match status" value="1"/>
</dbReference>
<dbReference type="GO" id="GO:0003676">
    <property type="term" value="F:nucleic acid binding"/>
    <property type="evidence" value="ECO:0007669"/>
    <property type="project" value="InterPro"/>
</dbReference>
<evidence type="ECO:0000256" key="3">
    <source>
        <dbReference type="ARBA" id="ARBA00022806"/>
    </source>
</evidence>
<dbReference type="EMBL" id="LAZR01005041">
    <property type="protein sequence ID" value="KKN03362.1"/>
    <property type="molecule type" value="Genomic_DNA"/>
</dbReference>
<reference evidence="6" key="1">
    <citation type="journal article" date="2015" name="Nature">
        <title>Complex archaea that bridge the gap between prokaryotes and eukaryotes.</title>
        <authorList>
            <person name="Spang A."/>
            <person name="Saw J.H."/>
            <person name="Jorgensen S.L."/>
            <person name="Zaremba-Niedzwiedzka K."/>
            <person name="Martijn J."/>
            <person name="Lind A.E."/>
            <person name="van Eijk R."/>
            <person name="Schleper C."/>
            <person name="Guy L."/>
            <person name="Ettema T.J."/>
        </authorList>
    </citation>
    <scope>NUCLEOTIDE SEQUENCE</scope>
</reference>
<gene>
    <name evidence="6" type="ORF">LCGC14_1108380</name>
</gene>
<dbReference type="GO" id="GO:0008767">
    <property type="term" value="F:UDP-galactopyranose mutase activity"/>
    <property type="evidence" value="ECO:0007669"/>
    <property type="project" value="InterPro"/>
</dbReference>
<dbReference type="InterPro" id="IPR011545">
    <property type="entry name" value="DEAD/DEAH_box_helicase_dom"/>
</dbReference>
<dbReference type="GO" id="GO:0005524">
    <property type="term" value="F:ATP binding"/>
    <property type="evidence" value="ECO:0007669"/>
    <property type="project" value="UniProtKB-KW"/>
</dbReference>
<accession>A0A0F9MVE8</accession>
<evidence type="ECO:0000256" key="2">
    <source>
        <dbReference type="ARBA" id="ARBA00022801"/>
    </source>
</evidence>
<dbReference type="InterPro" id="IPR014001">
    <property type="entry name" value="Helicase_ATP-bd"/>
</dbReference>
<sequence>MLAVQRLTEKLDSTVIFLAPTKPLVEQHHKSFLDLTIISSESLKTLTGATAPDKRKKIWKDLKIAFMTPQVLQNDLISGLYSIKNVSLIIFDECHRAVGDYAYCFIAKKYVEMSKYPQILGLTASPGSTEGKINEIRRNLFIEHIEIRTEKDPDVKPYIQNVSNKWIKIKLPSEFLEIKKLIEDKLKECYKFLKENDLLNSYDLKKVTRKDLLKVDKIINSKITNASDDNEKIQMFNAKKLAANAIRLSYMDELIETQGIRPLNDYFKKNEVKIRNNTANKSLRELYHDKDIKRAKELTVELLSKGVIHPKIKELMKVLTTQIKNNSLSRILVFCHFRDSVNNIVRFFEGHETIKAQKFVGQATRGTDKGLTQKEQIELIKDFKDFPWKNTRRFSEIYLRYPELTRGRDEMSERNHNISIIEKLNHIGGLCYSKKNQLGFYYEPYGAHTFHTNNSRVKDFVQRFSKFNSYIHQKGIIINGVLKHYPLSIESIKELPESEKILKEIEERPYKPNLQNFETYMVSLVGRTLYNMYIYNYTKKMWGIEPKELDVDWAISRVELRESNSELFKGQWQGLPVNGYTKFFEKMIANIPVEYNKTKINNSNHDIVLFSGKIDELHRYEFGILPYRSLRFDYKLNESWEDENYGTINLPQHPIYIRKTNFNVLYKQKASYQCIQYQEPIPPDDTNLPMYPISTSENLALFNKYLKEACNSDKIIPIGRLGLYKYLDMDKAVSLSMDMVPLIEKWNVFSPEKRYHNIRVILDKY</sequence>
<keyword evidence="2" id="KW-0378">Hydrolase</keyword>
<dbReference type="AlphaFoldDB" id="A0A0F9MVE8"/>
<dbReference type="SUPFAM" id="SSF51971">
    <property type="entry name" value="Nucleotide-binding domain"/>
    <property type="match status" value="1"/>
</dbReference>
<dbReference type="SUPFAM" id="SSF52540">
    <property type="entry name" value="P-loop containing nucleoside triphosphate hydrolases"/>
    <property type="match status" value="1"/>
</dbReference>
<dbReference type="Pfam" id="PF00270">
    <property type="entry name" value="DEAD"/>
    <property type="match status" value="1"/>
</dbReference>
<dbReference type="InterPro" id="IPR027417">
    <property type="entry name" value="P-loop_NTPase"/>
</dbReference>
<dbReference type="GO" id="GO:0016787">
    <property type="term" value="F:hydrolase activity"/>
    <property type="evidence" value="ECO:0007669"/>
    <property type="project" value="UniProtKB-KW"/>
</dbReference>
<evidence type="ECO:0000256" key="4">
    <source>
        <dbReference type="ARBA" id="ARBA00022840"/>
    </source>
</evidence>
<feature type="domain" description="Helicase ATP-binding" evidence="5">
    <location>
        <begin position="1"/>
        <end position="144"/>
    </location>
</feature>
<protein>
    <recommendedName>
        <fullName evidence="5">Helicase ATP-binding domain-containing protein</fullName>
    </recommendedName>
</protein>
<dbReference type="Gene3D" id="3.40.50.720">
    <property type="entry name" value="NAD(P)-binding Rossmann-like Domain"/>
    <property type="match status" value="3"/>
</dbReference>
<dbReference type="Gene3D" id="1.20.1320.20">
    <property type="entry name" value="hef helicase domain"/>
    <property type="match status" value="1"/>
</dbReference>